<accession>A0AAW2ZGP1</accession>
<gene>
    <name evidence="2" type="ORF">AKO1_006748</name>
</gene>
<organism evidence="2 3">
    <name type="scientific">Acrasis kona</name>
    <dbReference type="NCBI Taxonomy" id="1008807"/>
    <lineage>
        <taxon>Eukaryota</taxon>
        <taxon>Discoba</taxon>
        <taxon>Heterolobosea</taxon>
        <taxon>Tetramitia</taxon>
        <taxon>Eutetramitia</taxon>
        <taxon>Acrasidae</taxon>
        <taxon>Acrasis</taxon>
    </lineage>
</organism>
<protein>
    <submittedName>
        <fullName evidence="2">Uncharacterized protein</fullName>
    </submittedName>
</protein>
<name>A0AAW2ZGP1_9EUKA</name>
<evidence type="ECO:0000313" key="3">
    <source>
        <dbReference type="Proteomes" id="UP001431209"/>
    </source>
</evidence>
<feature type="compositionally biased region" description="Low complexity" evidence="1">
    <location>
        <begin position="227"/>
        <end position="249"/>
    </location>
</feature>
<dbReference type="Proteomes" id="UP001431209">
    <property type="component" value="Unassembled WGS sequence"/>
</dbReference>
<reference evidence="2 3" key="1">
    <citation type="submission" date="2024-03" db="EMBL/GenBank/DDBJ databases">
        <title>The Acrasis kona genome and developmental transcriptomes reveal deep origins of eukaryotic multicellular pathways.</title>
        <authorList>
            <person name="Sheikh S."/>
            <person name="Fu C.-J."/>
            <person name="Brown M.W."/>
            <person name="Baldauf S.L."/>
        </authorList>
    </citation>
    <scope>NUCLEOTIDE SEQUENCE [LARGE SCALE GENOMIC DNA]</scope>
    <source>
        <strain evidence="2 3">ATCC MYA-3509</strain>
    </source>
</reference>
<feature type="compositionally biased region" description="Low complexity" evidence="1">
    <location>
        <begin position="158"/>
        <end position="167"/>
    </location>
</feature>
<feature type="compositionally biased region" description="Low complexity" evidence="1">
    <location>
        <begin position="129"/>
        <end position="141"/>
    </location>
</feature>
<feature type="region of interest" description="Disordered" evidence="1">
    <location>
        <begin position="117"/>
        <end position="143"/>
    </location>
</feature>
<comment type="caution">
    <text evidence="2">The sequence shown here is derived from an EMBL/GenBank/DDBJ whole genome shotgun (WGS) entry which is preliminary data.</text>
</comment>
<proteinExistence type="predicted"/>
<feature type="compositionally biased region" description="Polar residues" evidence="1">
    <location>
        <begin position="250"/>
        <end position="275"/>
    </location>
</feature>
<dbReference type="EMBL" id="JAOPGA020001384">
    <property type="protein sequence ID" value="KAL0487911.1"/>
    <property type="molecule type" value="Genomic_DNA"/>
</dbReference>
<evidence type="ECO:0000313" key="2">
    <source>
        <dbReference type="EMBL" id="KAL0487911.1"/>
    </source>
</evidence>
<dbReference type="AlphaFoldDB" id="A0AAW2ZGP1"/>
<sequence>MSNFTPATILDRMNKDYSVVCDLMSMNLNETFGKKGEKLYEEKRNWEEDIGEFLNENEVHLFYHIMVSKGPDALIKTKERTEKLLLKLEQELQKTQIQIGYAQKLLDLVDGVVPKIKTPKKKRKSSEISPFKSPSTKSPPSNRFKESVIEIISVDSPPQQKYQQAPQYQPPPTYSHQPHQHHHPQPYQLQQPLYQPPTQTHQPYPHQHNQLQLHQPKLMPYPPPSHQPHQQSQPTPQPYQPTSLLQLQPNQQSYVDVARSSQNSKLKSSRFSISDMSFEEPQDRQENRNLMNDFKNG</sequence>
<feature type="region of interest" description="Disordered" evidence="1">
    <location>
        <begin position="158"/>
        <end position="297"/>
    </location>
</feature>
<evidence type="ECO:0000256" key="1">
    <source>
        <dbReference type="SAM" id="MobiDB-lite"/>
    </source>
</evidence>
<keyword evidence="3" id="KW-1185">Reference proteome</keyword>
<feature type="compositionally biased region" description="Low complexity" evidence="1">
    <location>
        <begin position="185"/>
        <end position="218"/>
    </location>
</feature>